<evidence type="ECO:0000313" key="11">
    <source>
        <dbReference type="EMBL" id="KAF2143816.1"/>
    </source>
</evidence>
<dbReference type="GO" id="GO:0005730">
    <property type="term" value="C:nucleolus"/>
    <property type="evidence" value="ECO:0007669"/>
    <property type="project" value="TreeGrafter"/>
</dbReference>
<dbReference type="InterPro" id="IPR036345">
    <property type="entry name" value="ExoRNase_PH_dom2_sf"/>
</dbReference>
<dbReference type="Gene3D" id="3.30.230.70">
    <property type="entry name" value="GHMP Kinase, N-terminal domain"/>
    <property type="match status" value="1"/>
</dbReference>
<dbReference type="Pfam" id="PF01138">
    <property type="entry name" value="RNase_PH"/>
    <property type="match status" value="1"/>
</dbReference>
<dbReference type="EMBL" id="ML995481">
    <property type="protein sequence ID" value="KAF2143816.1"/>
    <property type="molecule type" value="Genomic_DNA"/>
</dbReference>
<evidence type="ECO:0000259" key="10">
    <source>
        <dbReference type="Pfam" id="PF01138"/>
    </source>
</evidence>
<evidence type="ECO:0000313" key="12">
    <source>
        <dbReference type="Proteomes" id="UP000799438"/>
    </source>
</evidence>
<dbReference type="SUPFAM" id="SSF55666">
    <property type="entry name" value="Ribonuclease PH domain 2-like"/>
    <property type="match status" value="1"/>
</dbReference>
<dbReference type="RefSeq" id="XP_033399528.1">
    <property type="nucleotide sequence ID" value="XM_033540179.1"/>
</dbReference>
<reference evidence="11" key="1">
    <citation type="journal article" date="2020" name="Stud. Mycol.">
        <title>101 Dothideomycetes genomes: a test case for predicting lifestyles and emergence of pathogens.</title>
        <authorList>
            <person name="Haridas S."/>
            <person name="Albert R."/>
            <person name="Binder M."/>
            <person name="Bloem J."/>
            <person name="Labutti K."/>
            <person name="Salamov A."/>
            <person name="Andreopoulos B."/>
            <person name="Baker S."/>
            <person name="Barry K."/>
            <person name="Bills G."/>
            <person name="Bluhm B."/>
            <person name="Cannon C."/>
            <person name="Castanera R."/>
            <person name="Culley D."/>
            <person name="Daum C."/>
            <person name="Ezra D."/>
            <person name="Gonzalez J."/>
            <person name="Henrissat B."/>
            <person name="Kuo A."/>
            <person name="Liang C."/>
            <person name="Lipzen A."/>
            <person name="Lutzoni F."/>
            <person name="Magnuson J."/>
            <person name="Mondo S."/>
            <person name="Nolan M."/>
            <person name="Ohm R."/>
            <person name="Pangilinan J."/>
            <person name="Park H.-J."/>
            <person name="Ramirez L."/>
            <person name="Alfaro M."/>
            <person name="Sun H."/>
            <person name="Tritt A."/>
            <person name="Yoshinaga Y."/>
            <person name="Zwiers L.-H."/>
            <person name="Turgeon B."/>
            <person name="Goodwin S."/>
            <person name="Spatafora J."/>
            <person name="Crous P."/>
            <person name="Grigoriev I."/>
        </authorList>
    </citation>
    <scope>NUCLEOTIDE SEQUENCE</scope>
    <source>
        <strain evidence="11">CBS 121167</strain>
    </source>
</reference>
<keyword evidence="7" id="KW-0694">RNA-binding</keyword>
<dbReference type="GO" id="GO:0071028">
    <property type="term" value="P:nuclear mRNA surveillance"/>
    <property type="evidence" value="ECO:0007669"/>
    <property type="project" value="TreeGrafter"/>
</dbReference>
<dbReference type="Proteomes" id="UP000799438">
    <property type="component" value="Unassembled WGS sequence"/>
</dbReference>
<dbReference type="InterPro" id="IPR050080">
    <property type="entry name" value="RNase_PH"/>
</dbReference>
<evidence type="ECO:0000256" key="2">
    <source>
        <dbReference type="ARBA" id="ARBA00004496"/>
    </source>
</evidence>
<dbReference type="InterPro" id="IPR020568">
    <property type="entry name" value="Ribosomal_Su5_D2-typ_SF"/>
</dbReference>
<evidence type="ECO:0000256" key="8">
    <source>
        <dbReference type="ARBA" id="ARBA00023242"/>
    </source>
</evidence>
<dbReference type="AlphaFoldDB" id="A0A6A6BII4"/>
<keyword evidence="8" id="KW-0539">Nucleus</keyword>
<dbReference type="GO" id="GO:0016075">
    <property type="term" value="P:rRNA catabolic process"/>
    <property type="evidence" value="ECO:0007669"/>
    <property type="project" value="TreeGrafter"/>
</dbReference>
<evidence type="ECO:0000256" key="7">
    <source>
        <dbReference type="ARBA" id="ARBA00022884"/>
    </source>
</evidence>
<keyword evidence="5" id="KW-0698">rRNA processing</keyword>
<comment type="subcellular location">
    <subcellularLocation>
        <location evidence="2">Cytoplasm</location>
    </subcellularLocation>
    <subcellularLocation>
        <location evidence="1">Nucleus</location>
    </subcellularLocation>
</comment>
<feature type="domain" description="Exoribonuclease phosphorolytic" evidence="10">
    <location>
        <begin position="42"/>
        <end position="208"/>
    </location>
</feature>
<evidence type="ECO:0000256" key="9">
    <source>
        <dbReference type="SAM" id="MobiDB-lite"/>
    </source>
</evidence>
<protein>
    <recommendedName>
        <fullName evidence="10">Exoribonuclease phosphorolytic domain-containing protein</fullName>
    </recommendedName>
</protein>
<name>A0A6A6BII4_9PEZI</name>
<dbReference type="OrthoDB" id="2504340at2759"/>
<dbReference type="GO" id="GO:0000176">
    <property type="term" value="C:nuclear exosome (RNase complex)"/>
    <property type="evidence" value="ECO:0007669"/>
    <property type="project" value="TreeGrafter"/>
</dbReference>
<dbReference type="GeneID" id="54297675"/>
<proteinExistence type="inferred from homology"/>
<sequence length="325" mass="33395">MNDRRRTNAPSGGTSAPVFAPALPNYSGPRPQRPVRSRAPNELRKIFLQTGMTPSASGSAYLELPPPANSPTSLAFRAAGLKLSCTVHGPHPLPRSAPFTPYLHLSASLKFAPFAAHARRGYVRDAAERDLGQHLEAALRGIVLGERWPKSGVDVVVTVLEAEEDAWLGSAVEASTGAARAQGQGWAAMNVLAACVTAASAAMADAGIDCVDLAAGGMAALVHDDNNNNGVLVLDPSPAEHRALRAACAVAYLPGRDEITELWLKGDAGEHGDALVEKAVEAAVGAQAVLAEAVREAAARKFPAEAAAGGKVGGAGAADVEMVAA</sequence>
<keyword evidence="4" id="KW-0963">Cytoplasm</keyword>
<accession>A0A6A6BII4</accession>
<evidence type="ECO:0000256" key="6">
    <source>
        <dbReference type="ARBA" id="ARBA00022835"/>
    </source>
</evidence>
<dbReference type="PANTHER" id="PTHR11953:SF2">
    <property type="entry name" value="EXOSOME COMPLEX COMPONENT MTR3"/>
    <property type="match status" value="1"/>
</dbReference>
<dbReference type="GO" id="GO:0000177">
    <property type="term" value="C:cytoplasmic exosome (RNase complex)"/>
    <property type="evidence" value="ECO:0007669"/>
    <property type="project" value="TreeGrafter"/>
</dbReference>
<dbReference type="PANTHER" id="PTHR11953">
    <property type="entry name" value="EXOSOME COMPLEX COMPONENT"/>
    <property type="match status" value="1"/>
</dbReference>
<keyword evidence="12" id="KW-1185">Reference proteome</keyword>
<dbReference type="GO" id="GO:0071051">
    <property type="term" value="P:poly(A)-dependent snoRNA 3'-end processing"/>
    <property type="evidence" value="ECO:0007669"/>
    <property type="project" value="TreeGrafter"/>
</dbReference>
<comment type="similarity">
    <text evidence="3">Belongs to the RNase PH family.</text>
</comment>
<feature type="region of interest" description="Disordered" evidence="9">
    <location>
        <begin position="1"/>
        <end position="38"/>
    </location>
</feature>
<evidence type="ECO:0000256" key="3">
    <source>
        <dbReference type="ARBA" id="ARBA00006678"/>
    </source>
</evidence>
<dbReference type="GO" id="GO:0034475">
    <property type="term" value="P:U4 snRNA 3'-end processing"/>
    <property type="evidence" value="ECO:0007669"/>
    <property type="project" value="TreeGrafter"/>
</dbReference>
<organism evidence="11 12">
    <name type="scientific">Aplosporella prunicola CBS 121167</name>
    <dbReference type="NCBI Taxonomy" id="1176127"/>
    <lineage>
        <taxon>Eukaryota</taxon>
        <taxon>Fungi</taxon>
        <taxon>Dikarya</taxon>
        <taxon>Ascomycota</taxon>
        <taxon>Pezizomycotina</taxon>
        <taxon>Dothideomycetes</taxon>
        <taxon>Dothideomycetes incertae sedis</taxon>
        <taxon>Botryosphaeriales</taxon>
        <taxon>Aplosporellaceae</taxon>
        <taxon>Aplosporella</taxon>
    </lineage>
</organism>
<dbReference type="SUPFAM" id="SSF54211">
    <property type="entry name" value="Ribosomal protein S5 domain 2-like"/>
    <property type="match status" value="1"/>
</dbReference>
<evidence type="ECO:0000256" key="1">
    <source>
        <dbReference type="ARBA" id="ARBA00004123"/>
    </source>
</evidence>
<gene>
    <name evidence="11" type="ORF">K452DRAFT_285855</name>
</gene>
<dbReference type="GO" id="GO:0006364">
    <property type="term" value="P:rRNA processing"/>
    <property type="evidence" value="ECO:0007669"/>
    <property type="project" value="UniProtKB-KW"/>
</dbReference>
<dbReference type="InterPro" id="IPR027408">
    <property type="entry name" value="PNPase/RNase_PH_dom_sf"/>
</dbReference>
<evidence type="ECO:0000256" key="5">
    <source>
        <dbReference type="ARBA" id="ARBA00022552"/>
    </source>
</evidence>
<evidence type="ECO:0000256" key="4">
    <source>
        <dbReference type="ARBA" id="ARBA00022490"/>
    </source>
</evidence>
<keyword evidence="6" id="KW-0271">Exosome</keyword>
<dbReference type="InterPro" id="IPR001247">
    <property type="entry name" value="ExoRNase_PH_dom1"/>
</dbReference>
<dbReference type="GO" id="GO:0003723">
    <property type="term" value="F:RNA binding"/>
    <property type="evidence" value="ECO:0007669"/>
    <property type="project" value="UniProtKB-KW"/>
</dbReference>